<keyword evidence="1" id="KW-0732">Signal</keyword>
<reference evidence="3 4" key="1">
    <citation type="submission" date="2020-07" db="EMBL/GenBank/DDBJ databases">
        <title>Pseudogemmobacter sp. nov., isolated from poultry manure in Taiwan.</title>
        <authorList>
            <person name="Lin S.-Y."/>
            <person name="Tang Y.-S."/>
            <person name="Young C.-C."/>
        </authorList>
    </citation>
    <scope>NUCLEOTIDE SEQUENCE [LARGE SCALE GENOMIC DNA]</scope>
    <source>
        <strain evidence="3 4">CC-YST710</strain>
    </source>
</reference>
<evidence type="ECO:0000313" key="3">
    <source>
        <dbReference type="EMBL" id="MCB5409746.1"/>
    </source>
</evidence>
<comment type="caution">
    <text evidence="3">The sequence shown here is derived from an EMBL/GenBank/DDBJ whole genome shotgun (WGS) entry which is preliminary data.</text>
</comment>
<sequence length="102" mass="10803">MRTRFSLSVSLALAVLMAAPLLSGPAAAAGGDYEVMGVAADDMLKMRSGPGTGYRVLVGLPNGTEVRVLNCEQSGGTRWCKVSLKLARGLRGWVSFGYLRKL</sequence>
<dbReference type="InterPro" id="IPR003646">
    <property type="entry name" value="SH3-like_bac-type"/>
</dbReference>
<evidence type="ECO:0000259" key="2">
    <source>
        <dbReference type="PROSITE" id="PS51781"/>
    </source>
</evidence>
<dbReference type="Gene3D" id="2.30.30.40">
    <property type="entry name" value="SH3 Domains"/>
    <property type="match status" value="1"/>
</dbReference>
<evidence type="ECO:0000256" key="1">
    <source>
        <dbReference type="SAM" id="SignalP"/>
    </source>
</evidence>
<evidence type="ECO:0000313" key="4">
    <source>
        <dbReference type="Proteomes" id="UP001198571"/>
    </source>
</evidence>
<name>A0ABS8CK27_9RHOB</name>
<protein>
    <submittedName>
        <fullName evidence="3">SH3 domain-containing protein</fullName>
    </submittedName>
</protein>
<gene>
    <name evidence="3" type="ORF">H0485_06995</name>
</gene>
<organism evidence="3 4">
    <name type="scientific">Pseudogemmobacter faecipullorum</name>
    <dbReference type="NCBI Taxonomy" id="2755041"/>
    <lineage>
        <taxon>Bacteria</taxon>
        <taxon>Pseudomonadati</taxon>
        <taxon>Pseudomonadota</taxon>
        <taxon>Alphaproteobacteria</taxon>
        <taxon>Rhodobacterales</taxon>
        <taxon>Paracoccaceae</taxon>
        <taxon>Pseudogemmobacter</taxon>
    </lineage>
</organism>
<dbReference type="PROSITE" id="PS51781">
    <property type="entry name" value="SH3B"/>
    <property type="match status" value="1"/>
</dbReference>
<feature type="signal peptide" evidence="1">
    <location>
        <begin position="1"/>
        <end position="28"/>
    </location>
</feature>
<feature type="domain" description="SH3b" evidence="2">
    <location>
        <begin position="30"/>
        <end position="102"/>
    </location>
</feature>
<accession>A0ABS8CK27</accession>
<dbReference type="Pfam" id="PF08239">
    <property type="entry name" value="SH3_3"/>
    <property type="match status" value="1"/>
</dbReference>
<proteinExistence type="predicted"/>
<feature type="chain" id="PRO_5047528071" evidence="1">
    <location>
        <begin position="29"/>
        <end position="102"/>
    </location>
</feature>
<keyword evidence="4" id="KW-1185">Reference proteome</keyword>
<dbReference type="Proteomes" id="UP001198571">
    <property type="component" value="Unassembled WGS sequence"/>
</dbReference>
<dbReference type="EMBL" id="JACDXX010000005">
    <property type="protein sequence ID" value="MCB5409746.1"/>
    <property type="molecule type" value="Genomic_DNA"/>
</dbReference>